<reference evidence="3" key="1">
    <citation type="submission" date="2016-10" db="EMBL/GenBank/DDBJ databases">
        <authorList>
            <person name="Varghese N."/>
            <person name="Submissions S."/>
        </authorList>
    </citation>
    <scope>NUCLEOTIDE SEQUENCE [LARGE SCALE GENOMIC DNA]</scope>
    <source>
        <strain evidence="3">Gh-67</strain>
    </source>
</reference>
<feature type="transmembrane region" description="Helical" evidence="1">
    <location>
        <begin position="249"/>
        <end position="272"/>
    </location>
</feature>
<dbReference type="STRING" id="551996.SAMN05192573_10333"/>
<feature type="transmembrane region" description="Helical" evidence="1">
    <location>
        <begin position="20"/>
        <end position="45"/>
    </location>
</feature>
<sequence length="430" mass="47996">MNMITKQHPELYPIVRAHYLASAVCFVLIGVLFFFASADFAGHYFQPKLLAITHLAALGWVTMVIFGAAYQLVPVILETGLSGYRLPWLSFVAFLSGLVLLVCSFWRFEPGLCMQGGALLLLTGMLGFTIVIFLTGKRLKNKKENIHQEMINTSCIWLLATGILGVLLVFNLRYAFLPQDHLQFLRLHAHMGMGGWFLLLVIGVSSKLVPMFLVSRKQNLQLLDWVYYLLNGGLLAFVIDTYLEGINNRTYLIALLPAAAFIIYFIYLIQCYRSRMKRKLDLPMMYTVLSFILLLAALLIQPLIINAHVQNTTQGIALTKLYGLLVLMGWLSLLILGQAFKTLPFLVWLKIYGPGTGKEPTPLPSDLYSQKLLIIQGIAFTGFILSMITMALSGLATPARIASGCLLLTALCYLLNLTRVLTHKKTTGHA</sequence>
<feature type="transmembrane region" description="Helical" evidence="1">
    <location>
        <begin position="401"/>
        <end position="421"/>
    </location>
</feature>
<evidence type="ECO:0008006" key="4">
    <source>
        <dbReference type="Google" id="ProtNLM"/>
    </source>
</evidence>
<protein>
    <recommendedName>
        <fullName evidence="4">Cbb3-type cytochrome c oxidase subunit I</fullName>
    </recommendedName>
</protein>
<feature type="transmembrane region" description="Helical" evidence="1">
    <location>
        <begin position="284"/>
        <end position="304"/>
    </location>
</feature>
<keyword evidence="1" id="KW-1133">Transmembrane helix</keyword>
<feature type="transmembrane region" description="Helical" evidence="1">
    <location>
        <begin position="324"/>
        <end position="351"/>
    </location>
</feature>
<dbReference type="EMBL" id="FNCG01000003">
    <property type="protein sequence ID" value="SDG30357.1"/>
    <property type="molecule type" value="Genomic_DNA"/>
</dbReference>
<keyword evidence="3" id="KW-1185">Reference proteome</keyword>
<proteinExistence type="predicted"/>
<dbReference type="InterPro" id="IPR036927">
    <property type="entry name" value="Cyt_c_oxase-like_su1_sf"/>
</dbReference>
<feature type="transmembrane region" description="Helical" evidence="1">
    <location>
        <begin position="88"/>
        <end position="108"/>
    </location>
</feature>
<feature type="transmembrane region" description="Helical" evidence="1">
    <location>
        <begin position="196"/>
        <end position="213"/>
    </location>
</feature>
<dbReference type="Proteomes" id="UP000199705">
    <property type="component" value="Unassembled WGS sequence"/>
</dbReference>
<dbReference type="Gene3D" id="1.20.210.10">
    <property type="entry name" value="Cytochrome c oxidase-like, subunit I domain"/>
    <property type="match status" value="1"/>
</dbReference>
<name>A0A1G7T4R0_9SPHI</name>
<dbReference type="AlphaFoldDB" id="A0A1G7T4R0"/>
<feature type="transmembrane region" description="Helical" evidence="1">
    <location>
        <begin position="114"/>
        <end position="134"/>
    </location>
</feature>
<feature type="transmembrane region" description="Helical" evidence="1">
    <location>
        <begin position="372"/>
        <end position="395"/>
    </location>
</feature>
<feature type="transmembrane region" description="Helical" evidence="1">
    <location>
        <begin position="225"/>
        <end position="243"/>
    </location>
</feature>
<evidence type="ECO:0000313" key="2">
    <source>
        <dbReference type="EMBL" id="SDG30357.1"/>
    </source>
</evidence>
<evidence type="ECO:0000313" key="3">
    <source>
        <dbReference type="Proteomes" id="UP000199705"/>
    </source>
</evidence>
<gene>
    <name evidence="2" type="ORF">SAMN05192573_10333</name>
</gene>
<keyword evidence="1" id="KW-0812">Transmembrane</keyword>
<keyword evidence="1" id="KW-0472">Membrane</keyword>
<feature type="transmembrane region" description="Helical" evidence="1">
    <location>
        <begin position="155"/>
        <end position="176"/>
    </location>
</feature>
<organism evidence="2 3">
    <name type="scientific">Mucilaginibacter gossypii</name>
    <dbReference type="NCBI Taxonomy" id="551996"/>
    <lineage>
        <taxon>Bacteria</taxon>
        <taxon>Pseudomonadati</taxon>
        <taxon>Bacteroidota</taxon>
        <taxon>Sphingobacteriia</taxon>
        <taxon>Sphingobacteriales</taxon>
        <taxon>Sphingobacteriaceae</taxon>
        <taxon>Mucilaginibacter</taxon>
    </lineage>
</organism>
<accession>A0A1G7T4R0</accession>
<evidence type="ECO:0000256" key="1">
    <source>
        <dbReference type="SAM" id="Phobius"/>
    </source>
</evidence>
<dbReference type="SUPFAM" id="SSF81442">
    <property type="entry name" value="Cytochrome c oxidase subunit I-like"/>
    <property type="match status" value="1"/>
</dbReference>
<feature type="transmembrane region" description="Helical" evidence="1">
    <location>
        <begin position="51"/>
        <end position="76"/>
    </location>
</feature>